<dbReference type="PANTHER" id="PTHR24243:SF208">
    <property type="entry name" value="PYROKININ-1 RECEPTOR"/>
    <property type="match status" value="1"/>
</dbReference>
<evidence type="ECO:0000313" key="12">
    <source>
        <dbReference type="Proteomes" id="UP001634394"/>
    </source>
</evidence>
<comment type="similarity">
    <text evidence="8">Belongs to the G-protein coupled receptor 1 family.</text>
</comment>
<evidence type="ECO:0000256" key="7">
    <source>
        <dbReference type="ARBA" id="ARBA00023224"/>
    </source>
</evidence>
<dbReference type="EMBL" id="JBJQND010000006">
    <property type="protein sequence ID" value="KAL3874999.1"/>
    <property type="molecule type" value="Genomic_DNA"/>
</dbReference>
<keyword evidence="3 9" id="KW-1133">Transmembrane helix</keyword>
<evidence type="ECO:0000256" key="5">
    <source>
        <dbReference type="ARBA" id="ARBA00023136"/>
    </source>
</evidence>
<dbReference type="InterPro" id="IPR017452">
    <property type="entry name" value="GPCR_Rhodpsn_7TM"/>
</dbReference>
<dbReference type="InterPro" id="IPR000276">
    <property type="entry name" value="GPCR_Rhodpsn"/>
</dbReference>
<keyword evidence="12" id="KW-1185">Reference proteome</keyword>
<dbReference type="PRINTS" id="PR00237">
    <property type="entry name" value="GPCRRHODOPSN"/>
</dbReference>
<evidence type="ECO:0000256" key="9">
    <source>
        <dbReference type="SAM" id="Phobius"/>
    </source>
</evidence>
<accession>A0ABD3WM14</accession>
<keyword evidence="6 8" id="KW-0675">Receptor</keyword>
<keyword evidence="7 8" id="KW-0807">Transducer</keyword>
<evidence type="ECO:0000256" key="6">
    <source>
        <dbReference type="ARBA" id="ARBA00023170"/>
    </source>
</evidence>
<feature type="transmembrane region" description="Helical" evidence="9">
    <location>
        <begin position="385"/>
        <end position="408"/>
    </location>
</feature>
<dbReference type="PROSITE" id="PS50262">
    <property type="entry name" value="G_PROTEIN_RECEP_F1_2"/>
    <property type="match status" value="1"/>
</dbReference>
<feature type="transmembrane region" description="Helical" evidence="9">
    <location>
        <begin position="39"/>
        <end position="63"/>
    </location>
</feature>
<dbReference type="PROSITE" id="PS00237">
    <property type="entry name" value="G_PROTEIN_RECEP_F1_1"/>
    <property type="match status" value="1"/>
</dbReference>
<dbReference type="SUPFAM" id="SSF81321">
    <property type="entry name" value="Family A G protein-coupled receptor-like"/>
    <property type="match status" value="1"/>
</dbReference>
<comment type="subcellular location">
    <subcellularLocation>
        <location evidence="1">Membrane</location>
        <topology evidence="1">Multi-pass membrane protein</topology>
    </subcellularLocation>
</comment>
<keyword evidence="2 8" id="KW-0812">Transmembrane</keyword>
<feature type="transmembrane region" description="Helical" evidence="9">
    <location>
        <begin position="75"/>
        <end position="95"/>
    </location>
</feature>
<evidence type="ECO:0000256" key="4">
    <source>
        <dbReference type="ARBA" id="ARBA00023040"/>
    </source>
</evidence>
<evidence type="ECO:0000256" key="8">
    <source>
        <dbReference type="RuleBase" id="RU000688"/>
    </source>
</evidence>
<dbReference type="Proteomes" id="UP001634394">
    <property type="component" value="Unassembled WGS sequence"/>
</dbReference>
<feature type="domain" description="G-protein coupled receptors family 1 profile" evidence="10">
    <location>
        <begin position="55"/>
        <end position="444"/>
    </location>
</feature>
<proteinExistence type="inferred from homology"/>
<dbReference type="Gene3D" id="1.20.1070.10">
    <property type="entry name" value="Rhodopsin 7-helix transmembrane proteins"/>
    <property type="match status" value="2"/>
</dbReference>
<evidence type="ECO:0000256" key="3">
    <source>
        <dbReference type="ARBA" id="ARBA00022989"/>
    </source>
</evidence>
<dbReference type="AlphaFoldDB" id="A0ABD3WM14"/>
<feature type="transmembrane region" description="Helical" evidence="9">
    <location>
        <begin position="428"/>
        <end position="447"/>
    </location>
</feature>
<dbReference type="PANTHER" id="PTHR24243">
    <property type="entry name" value="G-PROTEIN COUPLED RECEPTOR"/>
    <property type="match status" value="1"/>
</dbReference>
<evidence type="ECO:0000256" key="1">
    <source>
        <dbReference type="ARBA" id="ARBA00004141"/>
    </source>
</evidence>
<name>A0ABD3WM14_SINWO</name>
<evidence type="ECO:0000313" key="11">
    <source>
        <dbReference type="EMBL" id="KAL3874999.1"/>
    </source>
</evidence>
<comment type="caution">
    <text evidence="11">The sequence shown here is derived from an EMBL/GenBank/DDBJ whole genome shotgun (WGS) entry which is preliminary data.</text>
</comment>
<keyword evidence="4 8" id="KW-0297">G-protein coupled receptor</keyword>
<organism evidence="11 12">
    <name type="scientific">Sinanodonta woodiana</name>
    <name type="common">Chinese pond mussel</name>
    <name type="synonym">Anodonta woodiana</name>
    <dbReference type="NCBI Taxonomy" id="1069815"/>
    <lineage>
        <taxon>Eukaryota</taxon>
        <taxon>Metazoa</taxon>
        <taxon>Spiralia</taxon>
        <taxon>Lophotrochozoa</taxon>
        <taxon>Mollusca</taxon>
        <taxon>Bivalvia</taxon>
        <taxon>Autobranchia</taxon>
        <taxon>Heteroconchia</taxon>
        <taxon>Palaeoheterodonta</taxon>
        <taxon>Unionida</taxon>
        <taxon>Unionoidea</taxon>
        <taxon>Unionidae</taxon>
        <taxon>Unioninae</taxon>
        <taxon>Sinanodonta</taxon>
    </lineage>
</organism>
<feature type="transmembrane region" description="Helical" evidence="9">
    <location>
        <begin position="154"/>
        <end position="174"/>
    </location>
</feature>
<dbReference type="Pfam" id="PF00001">
    <property type="entry name" value="7tm_1"/>
    <property type="match status" value="1"/>
</dbReference>
<feature type="transmembrane region" description="Helical" evidence="9">
    <location>
        <begin position="115"/>
        <end position="133"/>
    </location>
</feature>
<reference evidence="11 12" key="1">
    <citation type="submission" date="2024-11" db="EMBL/GenBank/DDBJ databases">
        <title>Chromosome-level genome assembly of the freshwater bivalve Anodonta woodiana.</title>
        <authorList>
            <person name="Chen X."/>
        </authorList>
    </citation>
    <scope>NUCLEOTIDE SEQUENCE [LARGE SCALE GENOMIC DNA]</scope>
    <source>
        <strain evidence="11">MN2024</strain>
        <tissue evidence="11">Gills</tissue>
    </source>
</reference>
<feature type="transmembrane region" description="Helical" evidence="9">
    <location>
        <begin position="203"/>
        <end position="227"/>
    </location>
</feature>
<sequence>MDNYFTSDPLNISLDWNNTNTNGCNNFCLYDKQLFQYQLLAIVYTTLLMVLGIPGNIVVLYIYILKWRKSTSRIYIIFLAVLDLVNCMTTLPMEIFIMTYSLRFDYPVVCKLSRFSTYLMNTSSTLILVGIAVDRFKRICRPYDRLFSETTSKWICIASIITSLVTTSPFLLFYGTQTVKMAPDVVGKVCLLEDKYNSSLVPLVYFGVMGLTTVVIFFVLSLLYYCIGMQIYRHKKFKENNCSTVEKVISETPAEGSSNSDVNNLKPLIQLNVIGPTPEDDGTSSCLTQMANISRSITPSSSPRYCLKNKDLPSLRLNESVLSMPSNGQDLCNLVGAKTEEKSPSYTGKKIKQVRYLLVRGSSTMHSGRERRSHCMTIKVGRSTLMLFVITLAFIISFLPFYIIVIIRQAIPDLLKTMTPAGNIAYHMFLRSYLLCSAINPIIYSFCNKQFRGFVKDLLAQIVMKNHGDQINKFSHRIR</sequence>
<keyword evidence="5 9" id="KW-0472">Membrane</keyword>
<dbReference type="GO" id="GO:0016020">
    <property type="term" value="C:membrane"/>
    <property type="evidence" value="ECO:0007669"/>
    <property type="project" value="UniProtKB-SubCell"/>
</dbReference>
<protein>
    <recommendedName>
        <fullName evidence="10">G-protein coupled receptors family 1 profile domain-containing protein</fullName>
    </recommendedName>
</protein>
<evidence type="ECO:0000259" key="10">
    <source>
        <dbReference type="PROSITE" id="PS50262"/>
    </source>
</evidence>
<evidence type="ECO:0000256" key="2">
    <source>
        <dbReference type="ARBA" id="ARBA00022692"/>
    </source>
</evidence>
<dbReference type="CDD" id="cd00637">
    <property type="entry name" value="7tm_classA_rhodopsin-like"/>
    <property type="match status" value="1"/>
</dbReference>
<gene>
    <name evidence="11" type="ORF">ACJMK2_037941</name>
</gene>
<dbReference type="GO" id="GO:0004930">
    <property type="term" value="F:G protein-coupled receptor activity"/>
    <property type="evidence" value="ECO:0007669"/>
    <property type="project" value="UniProtKB-KW"/>
</dbReference>